<comment type="caution">
    <text evidence="2">The sequence shown here is derived from an EMBL/GenBank/DDBJ whole genome shotgun (WGS) entry which is preliminary data.</text>
</comment>
<evidence type="ECO:0000313" key="2">
    <source>
        <dbReference type="EMBL" id="GIG83995.1"/>
    </source>
</evidence>
<proteinExistence type="predicted"/>
<keyword evidence="3" id="KW-1185">Reference proteome</keyword>
<dbReference type="Pfam" id="PF14062">
    <property type="entry name" value="DUF4253"/>
    <property type="match status" value="1"/>
</dbReference>
<sequence>MWPDPEYDPLRTHHRPSFWLSDDPVQAGLWTRLREEHRRSGLWPVLLEDGVQPWAAGQIAPDSVAEIDHYTAAGFMAEAWRDLINREADLAPFGDDCPGPADPGEPVAHPDVVADWYAGVVAERRTPLGLAAVERGADALVAIGWQGALHHNEWTVPLAAVVRSWEDRFGARVVGLGFNTLDLSIAAPPATPEHALRVAAEHWTFCPDTLLQGPGTLVDYAHEIVGQNAWSFWWD</sequence>
<evidence type="ECO:0000259" key="1">
    <source>
        <dbReference type="Pfam" id="PF14062"/>
    </source>
</evidence>
<organism evidence="2 3">
    <name type="scientific">Planotetraspora kaengkrachanensis</name>
    <dbReference type="NCBI Taxonomy" id="575193"/>
    <lineage>
        <taxon>Bacteria</taxon>
        <taxon>Bacillati</taxon>
        <taxon>Actinomycetota</taxon>
        <taxon>Actinomycetes</taxon>
        <taxon>Streptosporangiales</taxon>
        <taxon>Streptosporangiaceae</taxon>
        <taxon>Planotetraspora</taxon>
    </lineage>
</organism>
<reference evidence="2 3" key="1">
    <citation type="submission" date="2021-01" db="EMBL/GenBank/DDBJ databases">
        <title>Whole genome shotgun sequence of Planotetraspora kaengkrachanensis NBRC 104272.</title>
        <authorList>
            <person name="Komaki H."/>
            <person name="Tamura T."/>
        </authorList>
    </citation>
    <scope>NUCLEOTIDE SEQUENCE [LARGE SCALE GENOMIC DNA]</scope>
    <source>
        <strain evidence="2 3">NBRC 104272</strain>
    </source>
</reference>
<dbReference type="AlphaFoldDB" id="A0A8J3VAI5"/>
<accession>A0A8J3VAI5</accession>
<evidence type="ECO:0000313" key="3">
    <source>
        <dbReference type="Proteomes" id="UP000630097"/>
    </source>
</evidence>
<gene>
    <name evidence="2" type="ORF">Pka01_71220</name>
</gene>
<feature type="domain" description="DUF4253" evidence="1">
    <location>
        <begin position="128"/>
        <end position="235"/>
    </location>
</feature>
<dbReference type="InterPro" id="IPR025349">
    <property type="entry name" value="DUF4253"/>
</dbReference>
<protein>
    <recommendedName>
        <fullName evidence="1">DUF4253 domain-containing protein</fullName>
    </recommendedName>
</protein>
<name>A0A8J3VAI5_9ACTN</name>
<dbReference type="Proteomes" id="UP000630097">
    <property type="component" value="Unassembled WGS sequence"/>
</dbReference>
<dbReference type="EMBL" id="BONV01000046">
    <property type="protein sequence ID" value="GIG83995.1"/>
    <property type="molecule type" value="Genomic_DNA"/>
</dbReference>